<dbReference type="InterPro" id="IPR015424">
    <property type="entry name" value="PyrdxlP-dep_Trfase"/>
</dbReference>
<dbReference type="GO" id="GO:0008483">
    <property type="term" value="F:transaminase activity"/>
    <property type="evidence" value="ECO:0007669"/>
    <property type="project" value="InterPro"/>
</dbReference>
<keyword evidence="2 3" id="KW-0663">Pyridoxal phosphate</keyword>
<comment type="caution">
    <text evidence="4">The sequence shown here is derived from an EMBL/GenBank/DDBJ whole genome shotgun (WGS) entry which is preliminary data.</text>
</comment>
<dbReference type="STRING" id="37992.A0A4Z0YZ73"/>
<reference evidence="4 5" key="1">
    <citation type="submission" date="2019-03" db="EMBL/GenBank/DDBJ databases">
        <title>Draft genome sequence of Xylaria hypoxylon DSM 108379, a ubiquitous saprotrophic-parasitic fungi on hardwood.</title>
        <authorList>
            <person name="Buettner E."/>
            <person name="Leonhardt S."/>
            <person name="Gebauer A.M."/>
            <person name="Liers C."/>
            <person name="Hofrichter M."/>
            <person name="Kellner H."/>
        </authorList>
    </citation>
    <scope>NUCLEOTIDE SEQUENCE [LARGE SCALE GENOMIC DNA]</scope>
    <source>
        <strain evidence="4 5">DSM 108379</strain>
    </source>
</reference>
<dbReference type="SUPFAM" id="SSF53383">
    <property type="entry name" value="PLP-dependent transferases"/>
    <property type="match status" value="1"/>
</dbReference>
<keyword evidence="5" id="KW-1185">Reference proteome</keyword>
<protein>
    <recommendedName>
        <fullName evidence="6">Glutamate-1-semialdehyde 2,1-aminomutase</fullName>
    </recommendedName>
</protein>
<sequence>MTDRIQTAYSEAEARYVAANSASRAAHETATASLPGGNTRSVLHWEPYPLYIISAEGYTLRDADGHTYVDLLGEYSAGIYGHSHPVLLAAITETAQRGLSYGGPHAAEARLAMLIKDRFRSIERVRFTNSGTEANLMALAAAKAFTGRYRGKIIVFDGAYHGGVLLFPLGCKDIWGAKEEAERASKYKVLRALNAPHDFLVATYNDIASVDALIESVPGCLDNIAAILLEPMLGSGGGVCATPEFLSHLRHRADELGALLIFDEVMTSRMYAGGGIQSELDVRPDLTTLGKYIGGGMSFGAFGGREDVMALFDPRAPGALPHAGTFNNNVLTMNVGATGLERVFTPEKARELHDLGDEVRDRINGLGDDAPGPGKKRLRVLGCGSILVFHFTGTSIENIASPADWKADEDPRLLDLFHLEMLHEGFYLARRGYVALNLALLEQDGRGELDRFVNAVQRFVVKFRDLVE</sequence>
<accession>A0A4Z0YZ73</accession>
<evidence type="ECO:0000313" key="5">
    <source>
        <dbReference type="Proteomes" id="UP000297716"/>
    </source>
</evidence>
<dbReference type="PANTHER" id="PTHR43713">
    <property type="entry name" value="GLUTAMATE-1-SEMIALDEHYDE 2,1-AMINOMUTASE"/>
    <property type="match status" value="1"/>
</dbReference>
<evidence type="ECO:0008006" key="6">
    <source>
        <dbReference type="Google" id="ProtNLM"/>
    </source>
</evidence>
<dbReference type="Proteomes" id="UP000297716">
    <property type="component" value="Unassembled WGS sequence"/>
</dbReference>
<dbReference type="Gene3D" id="3.90.1150.10">
    <property type="entry name" value="Aspartate Aminotransferase, domain 1"/>
    <property type="match status" value="1"/>
</dbReference>
<name>A0A4Z0YZ73_9PEZI</name>
<comment type="similarity">
    <text evidence="3">Belongs to the class-III pyridoxal-phosphate-dependent aminotransferase family.</text>
</comment>
<dbReference type="InterPro" id="IPR015421">
    <property type="entry name" value="PyrdxlP-dep_Trfase_major"/>
</dbReference>
<dbReference type="InterPro" id="IPR015422">
    <property type="entry name" value="PyrdxlP-dep_Trfase_small"/>
</dbReference>
<dbReference type="Gene3D" id="3.40.640.10">
    <property type="entry name" value="Type I PLP-dependent aspartate aminotransferase-like (Major domain)"/>
    <property type="match status" value="1"/>
</dbReference>
<evidence type="ECO:0000256" key="2">
    <source>
        <dbReference type="ARBA" id="ARBA00022898"/>
    </source>
</evidence>
<organism evidence="4 5">
    <name type="scientific">Xylaria hypoxylon</name>
    <dbReference type="NCBI Taxonomy" id="37992"/>
    <lineage>
        <taxon>Eukaryota</taxon>
        <taxon>Fungi</taxon>
        <taxon>Dikarya</taxon>
        <taxon>Ascomycota</taxon>
        <taxon>Pezizomycotina</taxon>
        <taxon>Sordariomycetes</taxon>
        <taxon>Xylariomycetidae</taxon>
        <taxon>Xylariales</taxon>
        <taxon>Xylariaceae</taxon>
        <taxon>Xylaria</taxon>
    </lineage>
</organism>
<dbReference type="InterPro" id="IPR005814">
    <property type="entry name" value="Aminotrans_3"/>
</dbReference>
<gene>
    <name evidence="4" type="ORF">E0Z10_g4271</name>
</gene>
<evidence type="ECO:0000313" key="4">
    <source>
        <dbReference type="EMBL" id="TGJ84500.1"/>
    </source>
</evidence>
<proteinExistence type="inferred from homology"/>
<dbReference type="OrthoDB" id="425114at2759"/>
<evidence type="ECO:0000256" key="1">
    <source>
        <dbReference type="ARBA" id="ARBA00001933"/>
    </source>
</evidence>
<dbReference type="AlphaFoldDB" id="A0A4Z0YZ73"/>
<dbReference type="GO" id="GO:0030170">
    <property type="term" value="F:pyridoxal phosphate binding"/>
    <property type="evidence" value="ECO:0007669"/>
    <property type="project" value="InterPro"/>
</dbReference>
<comment type="cofactor">
    <cofactor evidence="1">
        <name>pyridoxal 5'-phosphate</name>
        <dbReference type="ChEBI" id="CHEBI:597326"/>
    </cofactor>
</comment>
<dbReference type="PANTHER" id="PTHR43713:SF3">
    <property type="entry name" value="GLUTAMATE-1-SEMIALDEHYDE 2,1-AMINOMUTASE 1, CHLOROPLASTIC-RELATED"/>
    <property type="match status" value="1"/>
</dbReference>
<dbReference type="EMBL" id="SKBN01000066">
    <property type="protein sequence ID" value="TGJ84500.1"/>
    <property type="molecule type" value="Genomic_DNA"/>
</dbReference>
<evidence type="ECO:0000256" key="3">
    <source>
        <dbReference type="RuleBase" id="RU003560"/>
    </source>
</evidence>
<dbReference type="Pfam" id="PF00202">
    <property type="entry name" value="Aminotran_3"/>
    <property type="match status" value="1"/>
</dbReference>